<name>A0A0V0H0G9_SOLCH</name>
<evidence type="ECO:0000313" key="1">
    <source>
        <dbReference type="EMBL" id="JAP13889.1"/>
    </source>
</evidence>
<sequence>MYHNPMLSNSYQVSINLFVSYNSFNYQQKQYQTFCSFLYLTYQKKKKQQQKARFPITQFRALDYI</sequence>
<proteinExistence type="predicted"/>
<organism evidence="1">
    <name type="scientific">Solanum chacoense</name>
    <name type="common">Chaco potato</name>
    <dbReference type="NCBI Taxonomy" id="4108"/>
    <lineage>
        <taxon>Eukaryota</taxon>
        <taxon>Viridiplantae</taxon>
        <taxon>Streptophyta</taxon>
        <taxon>Embryophyta</taxon>
        <taxon>Tracheophyta</taxon>
        <taxon>Spermatophyta</taxon>
        <taxon>Magnoliopsida</taxon>
        <taxon>eudicotyledons</taxon>
        <taxon>Gunneridae</taxon>
        <taxon>Pentapetalae</taxon>
        <taxon>asterids</taxon>
        <taxon>lamiids</taxon>
        <taxon>Solanales</taxon>
        <taxon>Solanaceae</taxon>
        <taxon>Solanoideae</taxon>
        <taxon>Solaneae</taxon>
        <taxon>Solanum</taxon>
    </lineage>
</organism>
<protein>
    <submittedName>
        <fullName evidence="1">Putative ovule protein</fullName>
    </submittedName>
</protein>
<dbReference type="AlphaFoldDB" id="A0A0V0H0G9"/>
<accession>A0A0V0H0G9</accession>
<reference evidence="1" key="1">
    <citation type="submission" date="2015-12" db="EMBL/GenBank/DDBJ databases">
        <title>Gene expression during late stages of embryo sac development: a critical building block for successful pollen-pistil interactions.</title>
        <authorList>
            <person name="Liu Y."/>
            <person name="Joly V."/>
            <person name="Sabar M."/>
            <person name="Matton D.P."/>
        </authorList>
    </citation>
    <scope>NUCLEOTIDE SEQUENCE</scope>
</reference>
<dbReference type="EMBL" id="GEDG01027371">
    <property type="protein sequence ID" value="JAP13889.1"/>
    <property type="molecule type" value="Transcribed_RNA"/>
</dbReference>